<dbReference type="PANTHER" id="PTHR23513">
    <property type="entry name" value="INTEGRAL MEMBRANE EFFLUX PROTEIN-RELATED"/>
    <property type="match status" value="1"/>
</dbReference>
<dbReference type="InterPro" id="IPR020846">
    <property type="entry name" value="MFS_dom"/>
</dbReference>
<evidence type="ECO:0000256" key="3">
    <source>
        <dbReference type="ARBA" id="ARBA00022692"/>
    </source>
</evidence>
<feature type="transmembrane region" description="Helical" evidence="6">
    <location>
        <begin position="170"/>
        <end position="189"/>
    </location>
</feature>
<feature type="domain" description="Major facilitator superfamily (MFS) profile" evidence="7">
    <location>
        <begin position="1"/>
        <end position="316"/>
    </location>
</feature>
<dbReference type="Pfam" id="PF07690">
    <property type="entry name" value="MFS_1"/>
    <property type="match status" value="1"/>
</dbReference>
<evidence type="ECO:0000256" key="1">
    <source>
        <dbReference type="ARBA" id="ARBA00004651"/>
    </source>
</evidence>
<accession>A0ABN2H4P5</accession>
<keyword evidence="4 6" id="KW-1133">Transmembrane helix</keyword>
<protein>
    <recommendedName>
        <fullName evidence="7">Major facilitator superfamily (MFS) profile domain-containing protein</fullName>
    </recommendedName>
</protein>
<feature type="transmembrane region" description="Helical" evidence="6">
    <location>
        <begin position="43"/>
        <end position="63"/>
    </location>
</feature>
<dbReference type="Proteomes" id="UP001500618">
    <property type="component" value="Unassembled WGS sequence"/>
</dbReference>
<dbReference type="RefSeq" id="WP_344311236.1">
    <property type="nucleotide sequence ID" value="NZ_BAAANY010000010.1"/>
</dbReference>
<evidence type="ECO:0000256" key="6">
    <source>
        <dbReference type="SAM" id="Phobius"/>
    </source>
</evidence>
<feature type="transmembrane region" description="Helical" evidence="6">
    <location>
        <begin position="75"/>
        <end position="95"/>
    </location>
</feature>
<dbReference type="EMBL" id="BAAANY010000010">
    <property type="protein sequence ID" value="GAA1681941.1"/>
    <property type="molecule type" value="Genomic_DNA"/>
</dbReference>
<name>A0ABN2H4P5_9ACTN</name>
<evidence type="ECO:0000256" key="5">
    <source>
        <dbReference type="ARBA" id="ARBA00023136"/>
    </source>
</evidence>
<keyword evidence="9" id="KW-1185">Reference proteome</keyword>
<evidence type="ECO:0000256" key="4">
    <source>
        <dbReference type="ARBA" id="ARBA00022989"/>
    </source>
</evidence>
<dbReference type="InterPro" id="IPR036259">
    <property type="entry name" value="MFS_trans_sf"/>
</dbReference>
<evidence type="ECO:0000259" key="7">
    <source>
        <dbReference type="PROSITE" id="PS50850"/>
    </source>
</evidence>
<dbReference type="PANTHER" id="PTHR23513:SF11">
    <property type="entry name" value="STAPHYLOFERRIN A TRANSPORTER"/>
    <property type="match status" value="1"/>
</dbReference>
<gene>
    <name evidence="8" type="ORF">GCM10009765_33890</name>
</gene>
<keyword evidence="5 6" id="KW-0472">Membrane</keyword>
<comment type="subcellular location">
    <subcellularLocation>
        <location evidence="1">Cell membrane</location>
        <topology evidence="1">Multi-pass membrane protein</topology>
    </subcellularLocation>
</comment>
<evidence type="ECO:0000256" key="2">
    <source>
        <dbReference type="ARBA" id="ARBA00022475"/>
    </source>
</evidence>
<sequence length="316" mass="31901">MTGSLGGRFAALAGAHTVSVLGNGFGRVALAFGVLGLPGATPARLSVVLCAQALPQLVFILLGGVIADRMPRARLMVGAEILAGLAWAGLATLVFARTTAIMPVVVLAFFAGLASALFFPAMSGMVPEIVADEDLQRANAYLRIGQNLSLMLGLVLSGVVVALVGAGWAIALNAASFLVSAALIGAIRVPARVRKASTLLADLRQGGREFFSRQWLWVVVAQYSLVVAAVNANVGVLGPLIAVRGLGGAQAWAVIVGGGAGGRHHWRCGAGQPDPGRSAVAGGGAGDLPGGVADAVDRRPRAGLALRGGDAGGRRV</sequence>
<reference evidence="8 9" key="1">
    <citation type="journal article" date="2019" name="Int. J. Syst. Evol. Microbiol.">
        <title>The Global Catalogue of Microorganisms (GCM) 10K type strain sequencing project: providing services to taxonomists for standard genome sequencing and annotation.</title>
        <authorList>
            <consortium name="The Broad Institute Genomics Platform"/>
            <consortium name="The Broad Institute Genome Sequencing Center for Infectious Disease"/>
            <person name="Wu L."/>
            <person name="Ma J."/>
        </authorList>
    </citation>
    <scope>NUCLEOTIDE SEQUENCE [LARGE SCALE GENOMIC DNA]</scope>
    <source>
        <strain evidence="8 9">JCM 14718</strain>
    </source>
</reference>
<feature type="transmembrane region" description="Helical" evidence="6">
    <location>
        <begin position="101"/>
        <end position="119"/>
    </location>
</feature>
<evidence type="ECO:0000313" key="8">
    <source>
        <dbReference type="EMBL" id="GAA1681941.1"/>
    </source>
</evidence>
<feature type="transmembrane region" description="Helical" evidence="6">
    <location>
        <begin position="210"/>
        <end position="230"/>
    </location>
</feature>
<dbReference type="InterPro" id="IPR011701">
    <property type="entry name" value="MFS"/>
</dbReference>
<organism evidence="8 9">
    <name type="scientific">Fodinicola feengrottensis</name>
    <dbReference type="NCBI Taxonomy" id="435914"/>
    <lineage>
        <taxon>Bacteria</taxon>
        <taxon>Bacillati</taxon>
        <taxon>Actinomycetota</taxon>
        <taxon>Actinomycetes</taxon>
        <taxon>Mycobacteriales</taxon>
        <taxon>Fodinicola</taxon>
    </lineage>
</organism>
<dbReference type="Gene3D" id="1.20.1250.20">
    <property type="entry name" value="MFS general substrate transporter like domains"/>
    <property type="match status" value="1"/>
</dbReference>
<proteinExistence type="predicted"/>
<keyword evidence="3 6" id="KW-0812">Transmembrane</keyword>
<feature type="transmembrane region" description="Helical" evidence="6">
    <location>
        <begin position="140"/>
        <end position="164"/>
    </location>
</feature>
<keyword evidence="2" id="KW-1003">Cell membrane</keyword>
<evidence type="ECO:0000313" key="9">
    <source>
        <dbReference type="Proteomes" id="UP001500618"/>
    </source>
</evidence>
<dbReference type="SUPFAM" id="SSF103473">
    <property type="entry name" value="MFS general substrate transporter"/>
    <property type="match status" value="1"/>
</dbReference>
<dbReference type="CDD" id="cd06173">
    <property type="entry name" value="MFS_MefA_like"/>
    <property type="match status" value="1"/>
</dbReference>
<dbReference type="PROSITE" id="PS50850">
    <property type="entry name" value="MFS"/>
    <property type="match status" value="1"/>
</dbReference>
<comment type="caution">
    <text evidence="8">The sequence shown here is derived from an EMBL/GenBank/DDBJ whole genome shotgun (WGS) entry which is preliminary data.</text>
</comment>